<keyword evidence="5 7" id="KW-0057">Aromatic amino acid biosynthesis</keyword>
<dbReference type="GO" id="GO:0005737">
    <property type="term" value="C:cytoplasm"/>
    <property type="evidence" value="ECO:0007669"/>
    <property type="project" value="UniProtKB-SubCell"/>
</dbReference>
<dbReference type="PANTHER" id="PTHR21090">
    <property type="entry name" value="AROM/DEHYDROQUINATE SYNTHASE"/>
    <property type="match status" value="1"/>
</dbReference>
<evidence type="ECO:0000256" key="7">
    <source>
        <dbReference type="HAMAP-Rule" id="MF_00210"/>
    </source>
</evidence>
<feature type="binding site" evidence="7">
    <location>
        <position position="325"/>
    </location>
    <ligand>
        <name>3-phosphoshikimate</name>
        <dbReference type="ChEBI" id="CHEBI:145989"/>
    </ligand>
</feature>
<dbReference type="GO" id="GO:0009073">
    <property type="term" value="P:aromatic amino acid family biosynthetic process"/>
    <property type="evidence" value="ECO:0007669"/>
    <property type="project" value="UniProtKB-KW"/>
</dbReference>
<dbReference type="InterPro" id="IPR001986">
    <property type="entry name" value="Enolpyruvate_Tfrase_dom"/>
</dbReference>
<protein>
    <recommendedName>
        <fullName evidence="7">3-phosphoshikimate 1-carboxyvinyltransferase</fullName>
        <ecNumber evidence="7">2.5.1.19</ecNumber>
    </recommendedName>
    <alternativeName>
        <fullName evidence="7">5-enolpyruvylshikimate-3-phosphate synthase</fullName>
        <shortName evidence="7">EPSP synthase</shortName>
        <shortName evidence="7">EPSPS</shortName>
    </alternativeName>
</protein>
<feature type="binding site" evidence="7">
    <location>
        <position position="107"/>
    </location>
    <ligand>
        <name>phosphoenolpyruvate</name>
        <dbReference type="ChEBI" id="CHEBI:58702"/>
    </ligand>
</feature>
<organism evidence="9 10">
    <name type="scientific">Sphingobacterium mizutaii</name>
    <dbReference type="NCBI Taxonomy" id="1010"/>
    <lineage>
        <taxon>Bacteria</taxon>
        <taxon>Pseudomonadati</taxon>
        <taxon>Bacteroidota</taxon>
        <taxon>Sphingobacteriia</taxon>
        <taxon>Sphingobacteriales</taxon>
        <taxon>Sphingobacteriaceae</taxon>
        <taxon>Sphingobacterium</taxon>
    </lineage>
</organism>
<dbReference type="InterPro" id="IPR006264">
    <property type="entry name" value="EPSP_synthase"/>
</dbReference>
<dbReference type="PANTHER" id="PTHR21090:SF5">
    <property type="entry name" value="PENTAFUNCTIONAL AROM POLYPEPTIDE"/>
    <property type="match status" value="1"/>
</dbReference>
<feature type="binding site" evidence="7">
    <location>
        <position position="25"/>
    </location>
    <ligand>
        <name>phosphoenolpyruvate</name>
        <dbReference type="ChEBI" id="CHEBI:58702"/>
    </ligand>
</feature>
<comment type="function">
    <text evidence="7">Catalyzes the transfer of the enolpyruvyl moiety of phosphoenolpyruvate (PEP) to the 5-hydroxyl of shikimate-3-phosphate (S3P) to produce enolpyruvyl shikimate-3-phosphate and inorganic phosphate.</text>
</comment>
<evidence type="ECO:0000256" key="2">
    <source>
        <dbReference type="ARBA" id="ARBA00009948"/>
    </source>
</evidence>
<keyword evidence="7" id="KW-0963">Cytoplasm</keyword>
<evidence type="ECO:0000256" key="3">
    <source>
        <dbReference type="ARBA" id="ARBA00022605"/>
    </source>
</evidence>
<dbReference type="GO" id="GO:0008652">
    <property type="term" value="P:amino acid biosynthetic process"/>
    <property type="evidence" value="ECO:0007669"/>
    <property type="project" value="UniProtKB-KW"/>
</dbReference>
<feature type="binding site" evidence="7">
    <location>
        <position position="156"/>
    </location>
    <ligand>
        <name>3-phosphoshikimate</name>
        <dbReference type="ChEBI" id="CHEBI:145989"/>
    </ligand>
</feature>
<dbReference type="Pfam" id="PF00275">
    <property type="entry name" value="EPSP_synthase"/>
    <property type="match status" value="2"/>
</dbReference>
<feature type="binding site" evidence="7">
    <location>
        <position position="25"/>
    </location>
    <ligand>
        <name>3-phosphoshikimate</name>
        <dbReference type="ChEBI" id="CHEBI:145989"/>
    </ligand>
</feature>
<evidence type="ECO:0000256" key="5">
    <source>
        <dbReference type="ARBA" id="ARBA00023141"/>
    </source>
</evidence>
<dbReference type="InterPro" id="IPR013792">
    <property type="entry name" value="RNA3'P_cycl/enolpyr_Trfase_a/b"/>
</dbReference>
<comment type="catalytic activity">
    <reaction evidence="6">
        <text>3-phosphoshikimate + phosphoenolpyruvate = 5-O-(1-carboxyvinyl)-3-phosphoshikimate + phosphate</text>
        <dbReference type="Rhea" id="RHEA:21256"/>
        <dbReference type="ChEBI" id="CHEBI:43474"/>
        <dbReference type="ChEBI" id="CHEBI:57701"/>
        <dbReference type="ChEBI" id="CHEBI:58702"/>
        <dbReference type="ChEBI" id="CHEBI:145989"/>
        <dbReference type="EC" id="2.5.1.19"/>
    </reaction>
    <physiologicalReaction direction="left-to-right" evidence="6">
        <dbReference type="Rhea" id="RHEA:21257"/>
    </physiologicalReaction>
</comment>
<feature type="active site" description="Proton acceptor" evidence="7">
    <location>
        <position position="298"/>
    </location>
</feature>
<evidence type="ECO:0000313" key="9">
    <source>
        <dbReference type="EMBL" id="SNV53902.1"/>
    </source>
</evidence>
<feature type="binding site" evidence="7">
    <location>
        <position position="398"/>
    </location>
    <ligand>
        <name>phosphoenolpyruvate</name>
        <dbReference type="ChEBI" id="CHEBI:58702"/>
    </ligand>
</feature>
<comment type="subunit">
    <text evidence="7">Monomer.</text>
</comment>
<feature type="binding site" evidence="7">
    <location>
        <position position="298"/>
    </location>
    <ligand>
        <name>3-phosphoshikimate</name>
        <dbReference type="ChEBI" id="CHEBI:145989"/>
    </ligand>
</feature>
<feature type="domain" description="Enolpyruvate transferase" evidence="8">
    <location>
        <begin position="11"/>
        <end position="61"/>
    </location>
</feature>
<dbReference type="PIRSF" id="PIRSF000505">
    <property type="entry name" value="EPSPS"/>
    <property type="match status" value="1"/>
</dbReference>
<dbReference type="SUPFAM" id="SSF55205">
    <property type="entry name" value="EPT/RTPC-like"/>
    <property type="match status" value="1"/>
</dbReference>
<reference evidence="9 10" key="1">
    <citation type="submission" date="2017-06" db="EMBL/GenBank/DDBJ databases">
        <authorList>
            <consortium name="Pathogen Informatics"/>
        </authorList>
    </citation>
    <scope>NUCLEOTIDE SEQUENCE [LARGE SCALE GENOMIC DNA]</scope>
    <source>
        <strain evidence="9 10">NCTC12149</strain>
    </source>
</reference>
<gene>
    <name evidence="7 9" type="primary">aroA</name>
    <name evidence="9" type="ORF">SAMEA4412673_02988</name>
</gene>
<feature type="binding site" evidence="7">
    <location>
        <position position="156"/>
    </location>
    <ligand>
        <name>phosphoenolpyruvate</name>
        <dbReference type="ChEBI" id="CHEBI:58702"/>
    </ligand>
</feature>
<dbReference type="InterPro" id="IPR023193">
    <property type="entry name" value="EPSP_synthase_CS"/>
</dbReference>
<feature type="binding site" evidence="7">
    <location>
        <position position="154"/>
    </location>
    <ligand>
        <name>3-phosphoshikimate</name>
        <dbReference type="ChEBI" id="CHEBI:145989"/>
    </ligand>
</feature>
<comment type="caution">
    <text evidence="7">Lacks conserved residue(s) required for the propagation of feature annotation.</text>
</comment>
<feature type="binding site" evidence="7">
    <location>
        <position position="79"/>
    </location>
    <ligand>
        <name>phosphoenolpyruvate</name>
        <dbReference type="ChEBI" id="CHEBI:58702"/>
    </ligand>
</feature>
<feature type="binding site" evidence="7">
    <location>
        <position position="26"/>
    </location>
    <ligand>
        <name>3-phosphoshikimate</name>
        <dbReference type="ChEBI" id="CHEBI:145989"/>
    </ligand>
</feature>
<comment type="pathway">
    <text evidence="1 7">Metabolic intermediate biosynthesis; chorismate biosynthesis; chorismate from D-erythrose 4-phosphate and phosphoenolpyruvate: step 6/7.</text>
</comment>
<dbReference type="Gene3D" id="3.65.10.10">
    <property type="entry name" value="Enolpyruvate transferase domain"/>
    <property type="match status" value="2"/>
</dbReference>
<accession>A0AAJ4XE46</accession>
<dbReference type="HAMAP" id="MF_00210">
    <property type="entry name" value="EPSP_synth"/>
    <property type="match status" value="1"/>
</dbReference>
<dbReference type="Proteomes" id="UP000215355">
    <property type="component" value="Chromosome 1"/>
</dbReference>
<evidence type="ECO:0000256" key="6">
    <source>
        <dbReference type="ARBA" id="ARBA00044633"/>
    </source>
</evidence>
<keyword evidence="3 7" id="KW-0028">Amino-acid biosynthesis</keyword>
<dbReference type="GO" id="GO:0003866">
    <property type="term" value="F:3-phosphoshikimate 1-carboxyvinyltransferase activity"/>
    <property type="evidence" value="ECO:0007669"/>
    <property type="project" value="UniProtKB-UniRule"/>
</dbReference>
<dbReference type="EMBL" id="LT906468">
    <property type="protein sequence ID" value="SNV53902.1"/>
    <property type="molecule type" value="Genomic_DNA"/>
</dbReference>
<dbReference type="RefSeq" id="WP_093098239.1">
    <property type="nucleotide sequence ID" value="NZ_FNGK01000002.1"/>
</dbReference>
<comment type="similarity">
    <text evidence="2 7">Belongs to the EPSP synthase family.</text>
</comment>
<feature type="binding site" evidence="7">
    <location>
        <position position="329"/>
    </location>
    <ligand>
        <name>phosphoenolpyruvate</name>
        <dbReference type="ChEBI" id="CHEBI:58702"/>
    </ligand>
</feature>
<proteinExistence type="inferred from homology"/>
<evidence type="ECO:0000259" key="8">
    <source>
        <dbReference type="Pfam" id="PF00275"/>
    </source>
</evidence>
<feature type="binding site" evidence="7">
    <location>
        <position position="30"/>
    </location>
    <ligand>
        <name>3-phosphoshikimate</name>
        <dbReference type="ChEBI" id="CHEBI:145989"/>
    </ligand>
</feature>
<dbReference type="GO" id="GO:0009423">
    <property type="term" value="P:chorismate biosynthetic process"/>
    <property type="evidence" value="ECO:0007669"/>
    <property type="project" value="UniProtKB-UniRule"/>
</dbReference>
<dbReference type="KEGG" id="smiz:4412673_02988"/>
<feature type="domain" description="Enolpyruvate transferase" evidence="8">
    <location>
        <begin position="71"/>
        <end position="407"/>
    </location>
</feature>
<name>A0AAJ4XE46_9SPHI</name>
<feature type="binding site" evidence="7">
    <location>
        <position position="182"/>
    </location>
    <ligand>
        <name>3-phosphoshikimate</name>
        <dbReference type="ChEBI" id="CHEBI:145989"/>
    </ligand>
</feature>
<comment type="subcellular location">
    <subcellularLocation>
        <location evidence="7">Cytoplasm</location>
    </subcellularLocation>
</comment>
<evidence type="ECO:0000313" key="10">
    <source>
        <dbReference type="Proteomes" id="UP000215355"/>
    </source>
</evidence>
<dbReference type="PROSITE" id="PS00885">
    <property type="entry name" value="EPSP_SYNTHASE_2"/>
    <property type="match status" value="1"/>
</dbReference>
<keyword evidence="4 7" id="KW-0808">Transferase</keyword>
<evidence type="ECO:0000256" key="4">
    <source>
        <dbReference type="ARBA" id="ARBA00022679"/>
    </source>
</evidence>
<sequence length="417" mass="45982">MSAKSLILTHPSQEIKGTVQLTGSKSESNRALIIRALSKGAVRVENLSEATDTVTLNAALNQASNPNPGINTIDIGPAGTAMRFLTSYLNLIKGNFILTGTERMQQRPIGILVDALKDLGADIHYENKSGYPPLKIEGGMIQGKEQISIQGNISSQYISSLLLIASSLKKGLTIDIKGELTSRPYVTMTLEMLKECGIEYNFEENKIQIAKQDFSESVLYVEPDWSAASYWYSIVALSKNGEIVLPGLKEHSLQGDIEIVEIMTHFGVESSFKADGLHLKKVNTKSDKTLFDFKECPDLAQTVVVIASALKKDVSFTGLETLKIKETDRILALQTEIGKFGAKLIADGETYHLKTAEVQDPGNLTIATYEDHRMAMAFAPLAIVFKQVIIEEPNVVEKSYPMFWQHLEEHGFQIAEK</sequence>
<dbReference type="AlphaFoldDB" id="A0AAJ4XE46"/>
<feature type="binding site" evidence="7">
    <location>
        <position position="373"/>
    </location>
    <ligand>
        <name>phosphoenolpyruvate</name>
        <dbReference type="ChEBI" id="CHEBI:58702"/>
    </ligand>
</feature>
<dbReference type="NCBIfam" id="TIGR01356">
    <property type="entry name" value="aroA"/>
    <property type="match status" value="1"/>
</dbReference>
<dbReference type="InterPro" id="IPR036968">
    <property type="entry name" value="Enolpyruvate_Tfrase_sf"/>
</dbReference>
<feature type="binding site" evidence="7">
    <location>
        <position position="155"/>
    </location>
    <ligand>
        <name>3-phosphoshikimate</name>
        <dbReference type="ChEBI" id="CHEBI:145989"/>
    </ligand>
</feature>
<evidence type="ECO:0000256" key="1">
    <source>
        <dbReference type="ARBA" id="ARBA00004811"/>
    </source>
</evidence>
<dbReference type="EC" id="2.5.1.19" evidence="7"/>